<dbReference type="EMBL" id="JBEFKJ010000001">
    <property type="protein sequence ID" value="KAL2048480.1"/>
    <property type="molecule type" value="Genomic_DNA"/>
</dbReference>
<feature type="transmembrane region" description="Helical" evidence="7">
    <location>
        <begin position="51"/>
        <end position="69"/>
    </location>
</feature>
<evidence type="ECO:0000256" key="7">
    <source>
        <dbReference type="SAM" id="Phobius"/>
    </source>
</evidence>
<feature type="transmembrane region" description="Helical" evidence="7">
    <location>
        <begin position="214"/>
        <end position="233"/>
    </location>
</feature>
<protein>
    <recommendedName>
        <fullName evidence="8">Rhodopsin domain-containing protein</fullName>
    </recommendedName>
</protein>
<keyword evidence="3 7" id="KW-1133">Transmembrane helix</keyword>
<comment type="subcellular location">
    <subcellularLocation>
        <location evidence="1">Membrane</location>
        <topology evidence="1">Multi-pass membrane protein</topology>
    </subcellularLocation>
</comment>
<evidence type="ECO:0000256" key="2">
    <source>
        <dbReference type="ARBA" id="ARBA00022692"/>
    </source>
</evidence>
<dbReference type="InterPro" id="IPR049326">
    <property type="entry name" value="Rhodopsin_dom_fungi"/>
</dbReference>
<dbReference type="PANTHER" id="PTHR33048:SF155">
    <property type="entry name" value="INTEGRAL MEMBRANE PROTEIN"/>
    <property type="match status" value="1"/>
</dbReference>
<feature type="transmembrane region" description="Helical" evidence="7">
    <location>
        <begin position="253"/>
        <end position="273"/>
    </location>
</feature>
<evidence type="ECO:0000256" key="3">
    <source>
        <dbReference type="ARBA" id="ARBA00022989"/>
    </source>
</evidence>
<evidence type="ECO:0000256" key="6">
    <source>
        <dbReference type="SAM" id="MobiDB-lite"/>
    </source>
</evidence>
<feature type="transmembrane region" description="Helical" evidence="7">
    <location>
        <begin position="129"/>
        <end position="151"/>
    </location>
</feature>
<reference evidence="9 10" key="1">
    <citation type="submission" date="2024-09" db="EMBL/GenBank/DDBJ databases">
        <title>Rethinking Asexuality: The Enigmatic Case of Functional Sexual Genes in Lepraria (Stereocaulaceae).</title>
        <authorList>
            <person name="Doellman M."/>
            <person name="Sun Y."/>
            <person name="Barcenas-Pena A."/>
            <person name="Lumbsch H.T."/>
            <person name="Grewe F."/>
        </authorList>
    </citation>
    <scope>NUCLEOTIDE SEQUENCE [LARGE SCALE GENOMIC DNA]</scope>
    <source>
        <strain evidence="9 10">Mercado 3170</strain>
    </source>
</reference>
<evidence type="ECO:0000313" key="10">
    <source>
        <dbReference type="Proteomes" id="UP001590950"/>
    </source>
</evidence>
<comment type="caution">
    <text evidence="9">The sequence shown here is derived from an EMBL/GenBank/DDBJ whole genome shotgun (WGS) entry which is preliminary data.</text>
</comment>
<evidence type="ECO:0000259" key="8">
    <source>
        <dbReference type="Pfam" id="PF20684"/>
    </source>
</evidence>
<keyword evidence="10" id="KW-1185">Reference proteome</keyword>
<name>A0ABR4ATA2_9LECA</name>
<accession>A0ABR4ATA2</accession>
<feature type="transmembrane region" description="Helical" evidence="7">
    <location>
        <begin position="100"/>
        <end position="117"/>
    </location>
</feature>
<feature type="transmembrane region" description="Helical" evidence="7">
    <location>
        <begin position="20"/>
        <end position="39"/>
    </location>
</feature>
<feature type="region of interest" description="Disordered" evidence="6">
    <location>
        <begin position="295"/>
        <end position="357"/>
    </location>
</feature>
<dbReference type="Pfam" id="PF20684">
    <property type="entry name" value="Fung_rhodopsin"/>
    <property type="match status" value="1"/>
</dbReference>
<feature type="domain" description="Rhodopsin" evidence="8">
    <location>
        <begin position="35"/>
        <end position="277"/>
    </location>
</feature>
<sequence length="407" mass="45463">MEPLQRPTGGDQDRGPVLLAMWWTELSISIIMVILRISSRFKLKSVGIDDWFMVAALVLFISTTIAVTFDITHGGARHLYYLDPPQIEYATKVTWIENPLGIMAVTTAKMSVAFLILRLIGPSTVWRKWSLYTSIVLTFIVGALACILTFVQCNPPRALWKPPSQVPGAKCWNPKRQADYAIFSSAYFSFIDFFLAVIPSTFVWNLNLKLQKKIALSMLLSLGAFAGVCSAIKTAYLKELGARADFTWATYDLAAWTAAEIFLLIVCACIPTLKPIYDFVREKPYFSLSYFTSRRSSSNSKSHYGFNGGKRQSYQKHADASSPRRDLKMNSADKVRGLSTKVTSRSDREPDPWMDGDGNALIGIGNINVQRGWEVHHGDTDPQDMATIHPLEPAPFDGAKVRSDNIV</sequence>
<dbReference type="Proteomes" id="UP001590950">
    <property type="component" value="Unassembled WGS sequence"/>
</dbReference>
<keyword evidence="4 7" id="KW-0472">Membrane</keyword>
<dbReference type="PANTHER" id="PTHR33048">
    <property type="entry name" value="PTH11-LIKE INTEGRAL MEMBRANE PROTEIN (AFU_ORTHOLOGUE AFUA_5G11245)"/>
    <property type="match status" value="1"/>
</dbReference>
<feature type="transmembrane region" description="Helical" evidence="7">
    <location>
        <begin position="180"/>
        <end position="202"/>
    </location>
</feature>
<feature type="compositionally biased region" description="Basic and acidic residues" evidence="6">
    <location>
        <begin position="316"/>
        <end position="336"/>
    </location>
</feature>
<evidence type="ECO:0000256" key="5">
    <source>
        <dbReference type="ARBA" id="ARBA00038359"/>
    </source>
</evidence>
<keyword evidence="2 7" id="KW-0812">Transmembrane</keyword>
<evidence type="ECO:0000256" key="4">
    <source>
        <dbReference type="ARBA" id="ARBA00023136"/>
    </source>
</evidence>
<organism evidence="9 10">
    <name type="scientific">Stereocaulon virgatum</name>
    <dbReference type="NCBI Taxonomy" id="373712"/>
    <lineage>
        <taxon>Eukaryota</taxon>
        <taxon>Fungi</taxon>
        <taxon>Dikarya</taxon>
        <taxon>Ascomycota</taxon>
        <taxon>Pezizomycotina</taxon>
        <taxon>Lecanoromycetes</taxon>
        <taxon>OSLEUM clade</taxon>
        <taxon>Lecanoromycetidae</taxon>
        <taxon>Lecanorales</taxon>
        <taxon>Lecanorineae</taxon>
        <taxon>Stereocaulaceae</taxon>
        <taxon>Stereocaulon</taxon>
    </lineage>
</organism>
<gene>
    <name evidence="9" type="ORF">N7G274_000392</name>
</gene>
<proteinExistence type="inferred from homology"/>
<evidence type="ECO:0000313" key="9">
    <source>
        <dbReference type="EMBL" id="KAL2048480.1"/>
    </source>
</evidence>
<dbReference type="InterPro" id="IPR052337">
    <property type="entry name" value="SAT4-like"/>
</dbReference>
<comment type="similarity">
    <text evidence="5">Belongs to the SAT4 family.</text>
</comment>
<evidence type="ECO:0000256" key="1">
    <source>
        <dbReference type="ARBA" id="ARBA00004141"/>
    </source>
</evidence>